<evidence type="ECO:0000313" key="3">
    <source>
        <dbReference type="Proteomes" id="UP000199101"/>
    </source>
</evidence>
<reference evidence="3" key="1">
    <citation type="submission" date="2016-08" db="EMBL/GenBank/DDBJ databases">
        <authorList>
            <person name="Varghese N."/>
            <person name="Submissions Spin"/>
        </authorList>
    </citation>
    <scope>NUCLEOTIDE SEQUENCE [LARGE SCALE GENOMIC DNA]</scope>
    <source>
        <strain evidence="3">HAMBI 2975</strain>
    </source>
</reference>
<name>A0A1C3UUJ1_9HYPH</name>
<dbReference type="Pfam" id="PF06568">
    <property type="entry name" value="YjiS-like"/>
    <property type="match status" value="1"/>
</dbReference>
<accession>A0A1C3UUJ1</accession>
<gene>
    <name evidence="2" type="ORF">GA0061103_2642</name>
</gene>
<dbReference type="InterPro" id="IPR009506">
    <property type="entry name" value="YjiS-like"/>
</dbReference>
<evidence type="ECO:0000313" key="2">
    <source>
        <dbReference type="EMBL" id="SCB18957.1"/>
    </source>
</evidence>
<dbReference type="RefSeq" id="WP_092709331.1">
    <property type="nucleotide sequence ID" value="NZ_FMAG01000002.1"/>
</dbReference>
<proteinExistence type="predicted"/>
<dbReference type="Proteomes" id="UP000199101">
    <property type="component" value="Unassembled WGS sequence"/>
</dbReference>
<keyword evidence="3" id="KW-1185">Reference proteome</keyword>
<dbReference type="OrthoDB" id="8420502at2"/>
<organism evidence="2 3">
    <name type="scientific">Rhizobium multihospitium</name>
    <dbReference type="NCBI Taxonomy" id="410764"/>
    <lineage>
        <taxon>Bacteria</taxon>
        <taxon>Pseudomonadati</taxon>
        <taxon>Pseudomonadota</taxon>
        <taxon>Alphaproteobacteria</taxon>
        <taxon>Hyphomicrobiales</taxon>
        <taxon>Rhizobiaceae</taxon>
        <taxon>Rhizobium/Agrobacterium group</taxon>
        <taxon>Rhizobium</taxon>
    </lineage>
</organism>
<dbReference type="EMBL" id="FMAG01000002">
    <property type="protein sequence ID" value="SCB18957.1"/>
    <property type="molecule type" value="Genomic_DNA"/>
</dbReference>
<dbReference type="AlphaFoldDB" id="A0A1C3UUJ1"/>
<dbReference type="STRING" id="410764.GA0061103_2642"/>
<sequence length="99" mass="11093">MRTTDRTLDLGLATPSLSLTARMMLALGNVASIWRAIRNRQEINYLNELNDSQLCDIGLSRQDVSSALTTSTFFEDPSSYLTNSARRRTRLSAFSSFRG</sequence>
<evidence type="ECO:0000259" key="1">
    <source>
        <dbReference type="Pfam" id="PF06568"/>
    </source>
</evidence>
<feature type="domain" description="YjiS-like" evidence="1">
    <location>
        <begin position="31"/>
        <end position="64"/>
    </location>
</feature>
<protein>
    <recommendedName>
        <fullName evidence="1">YjiS-like domain-containing protein</fullName>
    </recommendedName>
</protein>